<feature type="non-terminal residue" evidence="1">
    <location>
        <position position="722"/>
    </location>
</feature>
<evidence type="ECO:0000313" key="1">
    <source>
        <dbReference type="EMBL" id="KAJ7778742.1"/>
    </source>
</evidence>
<evidence type="ECO:0000313" key="2">
    <source>
        <dbReference type="Proteomes" id="UP001215280"/>
    </source>
</evidence>
<dbReference type="AlphaFoldDB" id="A0AAD7K5U2"/>
<keyword evidence="2" id="KW-1185">Reference proteome</keyword>
<name>A0AAD7K5U2_9AGAR</name>
<dbReference type="PANTHER" id="PTHR33266:SF1">
    <property type="entry name" value="F-BOX DOMAIN-CONTAINING PROTEIN"/>
    <property type="match status" value="1"/>
</dbReference>
<gene>
    <name evidence="1" type="ORF">DFH07DRAFT_1033543</name>
</gene>
<protein>
    <submittedName>
        <fullName evidence="1">Uncharacterized protein</fullName>
    </submittedName>
</protein>
<sequence length="722" mass="79850">QHAHILSQAFTRKLEGDALGLFQRSLEAYARGFNPARHYGKIIDMHAPSGAGKSKEADAFKDLVLKYPTWTICFRPSDDPSIGWPPGDVPAYNFFKNNPCRTPEERVATFLGAFFEVAAEQLKVKDGVTAAASARNEWKYVWQSGVEYADSRRGTLFARVADRARALLNSGMDTDPAPALVEPAARYRELWNRYCEEPAVALVSRIQEPYCFVALDECIDIPNIASIELGRILEAGHHIPELWFILLGTNAKIQSLVPSAARIVPSARFPQLQCLPAWCYFGFGQLAPPEPDTPRKALLVDYLRMIGRPLFAAYNTPTASYLNVGKKLFSPKHTFDTDDPGHIFTAFSHRILLELGNTDTAHDLAAESVNSSLRYATSIDGGIVRTVCPSEPLLSLIASDALNKGNNFVSSLRTLVDAVNATTIDRGQEGELYCRLLIIRARDPWFSDRRPLHPGDTFSQGAFTVRLITLENHLDALVHLEQLEPSDQVELRKVVAAYHVNITHMIQFDDEISAIPQTYLRSLCIRGAAVQCCHRQPVIDGFWVAYKGDLDQPFDLDQFLVVSWQSKAKAAAASQTDLVNSLTGPMQIDSRGKRCKVAQLVILMDLQAKASFKGQGNTKVRATHRAAKVPPPSTKCNAPAVWGGYALPDETEPETWCLNIRGHDRASYPCTDSAPCEERPPDFASLFDQVLPDIVAQSITAEVSHHADACLRPLSRFLGVVA</sequence>
<organism evidence="1 2">
    <name type="scientific">Mycena maculata</name>
    <dbReference type="NCBI Taxonomy" id="230809"/>
    <lineage>
        <taxon>Eukaryota</taxon>
        <taxon>Fungi</taxon>
        <taxon>Dikarya</taxon>
        <taxon>Basidiomycota</taxon>
        <taxon>Agaricomycotina</taxon>
        <taxon>Agaricomycetes</taxon>
        <taxon>Agaricomycetidae</taxon>
        <taxon>Agaricales</taxon>
        <taxon>Marasmiineae</taxon>
        <taxon>Mycenaceae</taxon>
        <taxon>Mycena</taxon>
    </lineage>
</organism>
<dbReference type="PANTHER" id="PTHR33266">
    <property type="entry name" value="CHROMOSOME 15, WHOLE GENOME SHOTGUN SEQUENCE"/>
    <property type="match status" value="1"/>
</dbReference>
<accession>A0AAD7K5U2</accession>
<dbReference type="EMBL" id="JARJLG010000008">
    <property type="protein sequence ID" value="KAJ7778742.1"/>
    <property type="molecule type" value="Genomic_DNA"/>
</dbReference>
<proteinExistence type="predicted"/>
<comment type="caution">
    <text evidence="1">The sequence shown here is derived from an EMBL/GenBank/DDBJ whole genome shotgun (WGS) entry which is preliminary data.</text>
</comment>
<dbReference type="Proteomes" id="UP001215280">
    <property type="component" value="Unassembled WGS sequence"/>
</dbReference>
<reference evidence="1" key="1">
    <citation type="submission" date="2023-03" db="EMBL/GenBank/DDBJ databases">
        <title>Massive genome expansion in bonnet fungi (Mycena s.s.) driven by repeated elements and novel gene families across ecological guilds.</title>
        <authorList>
            <consortium name="Lawrence Berkeley National Laboratory"/>
            <person name="Harder C.B."/>
            <person name="Miyauchi S."/>
            <person name="Viragh M."/>
            <person name="Kuo A."/>
            <person name="Thoen E."/>
            <person name="Andreopoulos B."/>
            <person name="Lu D."/>
            <person name="Skrede I."/>
            <person name="Drula E."/>
            <person name="Henrissat B."/>
            <person name="Morin E."/>
            <person name="Kohler A."/>
            <person name="Barry K."/>
            <person name="LaButti K."/>
            <person name="Morin E."/>
            <person name="Salamov A."/>
            <person name="Lipzen A."/>
            <person name="Mereny Z."/>
            <person name="Hegedus B."/>
            <person name="Baldrian P."/>
            <person name="Stursova M."/>
            <person name="Weitz H."/>
            <person name="Taylor A."/>
            <person name="Grigoriev I.V."/>
            <person name="Nagy L.G."/>
            <person name="Martin F."/>
            <person name="Kauserud H."/>
        </authorList>
    </citation>
    <scope>NUCLEOTIDE SEQUENCE</scope>
    <source>
        <strain evidence="1">CBHHK188m</strain>
    </source>
</reference>